<proteinExistence type="predicted"/>
<gene>
    <name evidence="1" type="ORF">V4C56_43195</name>
</gene>
<evidence type="ECO:0000313" key="1">
    <source>
        <dbReference type="EMBL" id="MEM5346408.1"/>
    </source>
</evidence>
<protein>
    <submittedName>
        <fullName evidence="1">Uncharacterized protein</fullName>
    </submittedName>
</protein>
<name>A0ABU9RI49_9BURK</name>
<keyword evidence="2" id="KW-1185">Reference proteome</keyword>
<dbReference type="RefSeq" id="WP_342959898.1">
    <property type="nucleotide sequence ID" value="NZ_JAZHGA010000199.1"/>
</dbReference>
<dbReference type="Proteomes" id="UP001481677">
    <property type="component" value="Unassembled WGS sequence"/>
</dbReference>
<dbReference type="EMBL" id="JAZHGA010000199">
    <property type="protein sequence ID" value="MEM5346408.1"/>
    <property type="molecule type" value="Genomic_DNA"/>
</dbReference>
<organism evidence="1 2">
    <name type="scientific">Paraburkholderia azotifigens</name>
    <dbReference type="NCBI Taxonomy" id="2057004"/>
    <lineage>
        <taxon>Bacteria</taxon>
        <taxon>Pseudomonadati</taxon>
        <taxon>Pseudomonadota</taxon>
        <taxon>Betaproteobacteria</taxon>
        <taxon>Burkholderiales</taxon>
        <taxon>Burkholderiaceae</taxon>
        <taxon>Paraburkholderia</taxon>
    </lineage>
</organism>
<sequence>DVTWLMPLNFEPRSLFPAGLVIDDPHAELIEIDKNLAFGADVRRRERHILRDKVNLGGEKLSSLGHGLNWRGIDEQISGICSSRSNQSCCHDLGMLDSAEFIWLSLRISAGRFNEPGLCGWIPTRRRPFV</sequence>
<comment type="caution">
    <text evidence="1">The sequence shown here is derived from an EMBL/GenBank/DDBJ whole genome shotgun (WGS) entry which is preliminary data.</text>
</comment>
<reference evidence="1 2" key="1">
    <citation type="submission" date="2024-01" db="EMBL/GenBank/DDBJ databases">
        <title>The diversity of rhizobia nodulating Mimosa spp. in eleven states of Brazil covering several biomes is determined by host plant, location, and edaphic factors.</title>
        <authorList>
            <person name="Rouws L."/>
            <person name="Barauna A."/>
            <person name="Beukes C."/>
            <person name="De Faria S.M."/>
            <person name="Gross E."/>
            <person name="Dos Reis Junior F.B."/>
            <person name="Simon M."/>
            <person name="Maluk M."/>
            <person name="Odee D.W."/>
            <person name="Kenicer G."/>
            <person name="Young J.P.W."/>
            <person name="Reis V.M."/>
            <person name="Zilli J."/>
            <person name="James E.K."/>
        </authorList>
    </citation>
    <scope>NUCLEOTIDE SEQUENCE [LARGE SCALE GENOMIC DNA]</scope>
    <source>
        <strain evidence="1 2">JPY530</strain>
    </source>
</reference>
<evidence type="ECO:0000313" key="2">
    <source>
        <dbReference type="Proteomes" id="UP001481677"/>
    </source>
</evidence>
<feature type="non-terminal residue" evidence="1">
    <location>
        <position position="1"/>
    </location>
</feature>
<accession>A0ABU9RI49</accession>